<feature type="transmembrane region" description="Helical" evidence="1">
    <location>
        <begin position="36"/>
        <end position="62"/>
    </location>
</feature>
<reference evidence="2" key="2">
    <citation type="submission" date="2022-02" db="EMBL/GenBank/DDBJ databases">
        <authorList>
            <person name="Elcheninov A.G."/>
            <person name="Sorokin D.Y."/>
            <person name="Kublanov I.V."/>
        </authorList>
    </citation>
    <scope>NUCLEOTIDE SEQUENCE</scope>
    <source>
        <strain evidence="2">AArc-St2</strain>
    </source>
</reference>
<dbReference type="Pfam" id="PF24379">
    <property type="entry name" value="DUF7535"/>
    <property type="match status" value="1"/>
</dbReference>
<protein>
    <submittedName>
        <fullName evidence="2">Uncharacterized protein</fullName>
    </submittedName>
</protein>
<evidence type="ECO:0000313" key="2">
    <source>
        <dbReference type="EMBL" id="MCL9815740.1"/>
    </source>
</evidence>
<keyword evidence="1" id="KW-1133">Transmembrane helix</keyword>
<reference evidence="2" key="1">
    <citation type="journal article" date="2022" name="Syst. Appl. Microbiol.">
        <title>Natronocalculus amylovorans gen. nov., sp. nov., and Natranaeroarchaeum aerophilus sp. nov., dominant culturable amylolytic natronoarchaea from hypersaline soda lakes in southwestern Siberia.</title>
        <authorList>
            <person name="Sorokin D.Y."/>
            <person name="Elcheninov A.G."/>
            <person name="Khizhniak T.V."/>
            <person name="Koenen M."/>
            <person name="Bale N.J."/>
            <person name="Damste J.S.S."/>
            <person name="Kublanov I.V."/>
        </authorList>
    </citation>
    <scope>NUCLEOTIDE SEQUENCE</scope>
    <source>
        <strain evidence="2">AArc-St2</strain>
    </source>
</reference>
<comment type="caution">
    <text evidence="2">The sequence shown here is derived from an EMBL/GenBank/DDBJ whole genome shotgun (WGS) entry which is preliminary data.</text>
</comment>
<dbReference type="RefSeq" id="WP_174652731.1">
    <property type="nucleotide sequence ID" value="NZ_JAKRVX010000001.1"/>
</dbReference>
<sequence>MALDITTAVREELPDVPLYRTVTKPQGDLPNMEMDIVGWLMIAILAIFVLPLLPVLAVFWGLSKLTEFVARQVR</sequence>
<name>A0AAE3K7R6_9EURY</name>
<gene>
    <name evidence="2" type="ORF">AArcSt2_02185</name>
</gene>
<dbReference type="InterPro" id="IPR055957">
    <property type="entry name" value="DUF7535"/>
</dbReference>
<organism evidence="2 3">
    <name type="scientific">Natronocalculus amylovorans</name>
    <dbReference type="NCBI Taxonomy" id="2917812"/>
    <lineage>
        <taxon>Archaea</taxon>
        <taxon>Methanobacteriati</taxon>
        <taxon>Methanobacteriota</taxon>
        <taxon>Stenosarchaea group</taxon>
        <taxon>Halobacteria</taxon>
        <taxon>Halobacteriales</taxon>
        <taxon>Haloferacaceae</taxon>
        <taxon>Natronocalculus</taxon>
    </lineage>
</organism>
<keyword evidence="1" id="KW-0472">Membrane</keyword>
<evidence type="ECO:0000256" key="1">
    <source>
        <dbReference type="SAM" id="Phobius"/>
    </source>
</evidence>
<proteinExistence type="predicted"/>
<accession>A0AAE3K7R6</accession>
<keyword evidence="1" id="KW-0812">Transmembrane</keyword>
<dbReference type="AlphaFoldDB" id="A0AAE3K7R6"/>
<dbReference type="Proteomes" id="UP001203207">
    <property type="component" value="Unassembled WGS sequence"/>
</dbReference>
<keyword evidence="3" id="KW-1185">Reference proteome</keyword>
<dbReference type="EMBL" id="JAKRVX010000001">
    <property type="protein sequence ID" value="MCL9815740.1"/>
    <property type="molecule type" value="Genomic_DNA"/>
</dbReference>
<evidence type="ECO:0000313" key="3">
    <source>
        <dbReference type="Proteomes" id="UP001203207"/>
    </source>
</evidence>